<dbReference type="RefSeq" id="WP_281806204.1">
    <property type="nucleotide sequence ID" value="NZ_BSEC01000003.1"/>
</dbReference>
<evidence type="ECO:0000313" key="1">
    <source>
        <dbReference type="EMBL" id="GLI95412.1"/>
    </source>
</evidence>
<dbReference type="Proteomes" id="UP001144323">
    <property type="component" value="Unassembled WGS sequence"/>
</dbReference>
<name>A0A9W6GYE2_9HYPH</name>
<keyword evidence="2" id="KW-1185">Reference proteome</keyword>
<proteinExistence type="predicted"/>
<sequence length="120" mass="12896">MASPTKHAEDFLAASIVFEWAAPKATRLGNRTTYCSFRNAEKAKGPVMNQDLIDEAIRAAARIAADRGIDVDQAALKRAVLAVTGACNGQDEPEEIAEDALEVLGKGLEPSASRRGRRPF</sequence>
<comment type="caution">
    <text evidence="1">The sequence shown here is derived from an EMBL/GenBank/DDBJ whole genome shotgun (WGS) entry which is preliminary data.</text>
</comment>
<organism evidence="1 2">
    <name type="scientific">Methylocystis echinoides</name>
    <dbReference type="NCBI Taxonomy" id="29468"/>
    <lineage>
        <taxon>Bacteria</taxon>
        <taxon>Pseudomonadati</taxon>
        <taxon>Pseudomonadota</taxon>
        <taxon>Alphaproteobacteria</taxon>
        <taxon>Hyphomicrobiales</taxon>
        <taxon>Methylocystaceae</taxon>
        <taxon>Methylocystis</taxon>
    </lineage>
</organism>
<accession>A0A9W6GYE2</accession>
<reference evidence="1" key="1">
    <citation type="journal article" date="2023" name="Int. J. Syst. Evol. Microbiol.">
        <title>Methylocystis iwaonis sp. nov., a type II methane-oxidizing bacterium from surface soil of a rice paddy field in Japan, and emended description of the genus Methylocystis (ex Whittenbury et al. 1970) Bowman et al. 1993.</title>
        <authorList>
            <person name="Kaise H."/>
            <person name="Sawadogo J.B."/>
            <person name="Alam M.S."/>
            <person name="Ueno C."/>
            <person name="Dianou D."/>
            <person name="Shinjo R."/>
            <person name="Asakawa S."/>
        </authorList>
    </citation>
    <scope>NUCLEOTIDE SEQUENCE</scope>
    <source>
        <strain evidence="1">LMG27198</strain>
    </source>
</reference>
<protein>
    <submittedName>
        <fullName evidence="1">Uncharacterized protein</fullName>
    </submittedName>
</protein>
<dbReference type="AlphaFoldDB" id="A0A9W6GYE2"/>
<gene>
    <name evidence="1" type="ORF">LMG27198_44040</name>
</gene>
<dbReference type="EMBL" id="BSEC01000003">
    <property type="protein sequence ID" value="GLI95412.1"/>
    <property type="molecule type" value="Genomic_DNA"/>
</dbReference>
<evidence type="ECO:0000313" key="2">
    <source>
        <dbReference type="Proteomes" id="UP001144323"/>
    </source>
</evidence>